<dbReference type="PANTHER" id="PTHR20857:SF15">
    <property type="entry name" value="THIAMINE-PHOSPHATE SYNTHASE"/>
    <property type="match status" value="1"/>
</dbReference>
<dbReference type="InterPro" id="IPR022998">
    <property type="entry name" value="ThiamineP_synth_TenI"/>
</dbReference>
<dbReference type="SUPFAM" id="SSF51391">
    <property type="entry name" value="Thiamin phosphate synthase"/>
    <property type="match status" value="1"/>
</dbReference>
<comment type="pathway">
    <text evidence="1">Cofactor biosynthesis; thiamine diphosphate biosynthesis.</text>
</comment>
<gene>
    <name evidence="4" type="ORF">BQ4739_LOCUS14305</name>
    <name evidence="5" type="ORF">BQ4739_LOCUS14326</name>
</gene>
<evidence type="ECO:0000256" key="2">
    <source>
        <dbReference type="ARBA" id="ARBA00022977"/>
    </source>
</evidence>
<keyword evidence="2" id="KW-0784">Thiamine biosynthesis</keyword>
<organism evidence="4 6">
    <name type="scientific">Tetradesmus obliquus</name>
    <name type="common">Green alga</name>
    <name type="synonym">Acutodesmus obliquus</name>
    <dbReference type="NCBI Taxonomy" id="3088"/>
    <lineage>
        <taxon>Eukaryota</taxon>
        <taxon>Viridiplantae</taxon>
        <taxon>Chlorophyta</taxon>
        <taxon>core chlorophytes</taxon>
        <taxon>Chlorophyceae</taxon>
        <taxon>CS clade</taxon>
        <taxon>Sphaeropleales</taxon>
        <taxon>Scenedesmaceae</taxon>
        <taxon>Tetradesmus</taxon>
    </lineage>
</organism>
<dbReference type="EMBL" id="FNXT01001205">
    <property type="protein sequence ID" value="SZX74054.1"/>
    <property type="molecule type" value="Genomic_DNA"/>
</dbReference>
<protein>
    <recommendedName>
        <fullName evidence="3">Thiamine phosphate synthase/TenI domain-containing protein</fullName>
    </recommendedName>
</protein>
<evidence type="ECO:0000313" key="6">
    <source>
        <dbReference type="Proteomes" id="UP000256970"/>
    </source>
</evidence>
<dbReference type="InterPro" id="IPR013785">
    <property type="entry name" value="Aldolase_TIM"/>
</dbReference>
<dbReference type="GO" id="GO:0005737">
    <property type="term" value="C:cytoplasm"/>
    <property type="evidence" value="ECO:0007669"/>
    <property type="project" value="TreeGrafter"/>
</dbReference>
<dbReference type="AlphaFoldDB" id="A0A383WAM7"/>
<evidence type="ECO:0000259" key="3">
    <source>
        <dbReference type="Pfam" id="PF02581"/>
    </source>
</evidence>
<feature type="domain" description="Thiamine phosphate synthase/TenI" evidence="3">
    <location>
        <begin position="3"/>
        <end position="174"/>
    </location>
</feature>
<dbReference type="Gene3D" id="3.20.20.70">
    <property type="entry name" value="Aldolase class I"/>
    <property type="match status" value="1"/>
</dbReference>
<evidence type="ECO:0000313" key="5">
    <source>
        <dbReference type="EMBL" id="SZX74075.1"/>
    </source>
</evidence>
<evidence type="ECO:0000313" key="4">
    <source>
        <dbReference type="EMBL" id="SZX74054.1"/>
    </source>
</evidence>
<dbReference type="Pfam" id="PF02581">
    <property type="entry name" value="TMP-TENI"/>
    <property type="match status" value="1"/>
</dbReference>
<proteinExistence type="predicted"/>
<dbReference type="EMBL" id="FNXT01001205">
    <property type="protein sequence ID" value="SZX74075.1"/>
    <property type="molecule type" value="Genomic_DNA"/>
</dbReference>
<dbReference type="GO" id="GO:0004789">
    <property type="term" value="F:thiamine-phosphate diphosphorylase activity"/>
    <property type="evidence" value="ECO:0007669"/>
    <property type="project" value="TreeGrafter"/>
</dbReference>
<dbReference type="CDD" id="cd00564">
    <property type="entry name" value="TMP_TenI"/>
    <property type="match status" value="1"/>
</dbReference>
<dbReference type="PANTHER" id="PTHR20857">
    <property type="entry name" value="THIAMINE-PHOSPHATE PYROPHOSPHORYLASE"/>
    <property type="match status" value="1"/>
</dbReference>
<dbReference type="GO" id="GO:0009228">
    <property type="term" value="P:thiamine biosynthetic process"/>
    <property type="evidence" value="ECO:0007669"/>
    <property type="project" value="UniProtKB-KW"/>
</dbReference>
<name>A0A383WAM7_TETOB</name>
<dbReference type="Proteomes" id="UP000256970">
    <property type="component" value="Unassembled WGS sequence"/>
</dbReference>
<accession>A0A383WAM7</accession>
<sequence length="195" mass="21567">MQLVLITPPAISKPEPSLCNSLFAAGLQVLHVRKPTAAVQEVRQYLQQLDPQYLQRVVVHQHHELASEFALKGIHFKEKDRPAPPLLRTRPGLYQSTSLHSLTDVLQDWQNLDYAFLSPIFDSISKEGYAAAGFEPAQLAVALDQAQMPVYALGGITPERLPVVREMGFAGAGILGAVWSQEDPVAAFLEFQQQL</sequence>
<dbReference type="InterPro" id="IPR036206">
    <property type="entry name" value="ThiamineP_synth_sf"/>
</dbReference>
<keyword evidence="6" id="KW-1185">Reference proteome</keyword>
<reference evidence="4 6" key="1">
    <citation type="submission" date="2016-10" db="EMBL/GenBank/DDBJ databases">
        <authorList>
            <person name="Cai Z."/>
        </authorList>
    </citation>
    <scope>NUCLEOTIDE SEQUENCE [LARGE SCALE GENOMIC DNA]</scope>
</reference>
<evidence type="ECO:0000256" key="1">
    <source>
        <dbReference type="ARBA" id="ARBA00004948"/>
    </source>
</evidence>